<dbReference type="EMBL" id="LCBF01000022">
    <property type="protein sequence ID" value="KKS06756.1"/>
    <property type="molecule type" value="Genomic_DNA"/>
</dbReference>
<proteinExistence type="predicted"/>
<evidence type="ECO:0008006" key="4">
    <source>
        <dbReference type="Google" id="ProtNLM"/>
    </source>
</evidence>
<evidence type="ECO:0000313" key="2">
    <source>
        <dbReference type="EMBL" id="KKS06756.1"/>
    </source>
</evidence>
<keyword evidence="1" id="KW-1133">Transmembrane helix</keyword>
<dbReference type="AlphaFoldDB" id="A0A0G0YB03"/>
<evidence type="ECO:0000313" key="3">
    <source>
        <dbReference type="Proteomes" id="UP000034544"/>
    </source>
</evidence>
<sequence>MELKDILKILNKKRTEIGLIVLCGGFLGLAASFFPGKFKAEISYFVGRAADKPSAEFFTYEGFYAQQTAQSYTNTAVALLESQELKRSVLGELELPVTDNNIRKLTKSYRVAKNGPQVITLTIADYNYDKSLNTFTAISDKFLEASEKVSSGSDENISVTPLSDNPVVRQEQRPFIYFVVGGLLFGLAAALLKLAFKEYLK</sequence>
<name>A0A0G0YB03_UNCKA</name>
<protein>
    <recommendedName>
        <fullName evidence="4">Polysaccharide chain length determinant N-terminal domain-containing protein</fullName>
    </recommendedName>
</protein>
<feature type="transmembrane region" description="Helical" evidence="1">
    <location>
        <begin position="17"/>
        <end position="34"/>
    </location>
</feature>
<accession>A0A0G0YB03</accession>
<gene>
    <name evidence="2" type="ORF">UU59_C0022G0020</name>
</gene>
<reference evidence="2 3" key="1">
    <citation type="journal article" date="2015" name="Nature">
        <title>rRNA introns, odd ribosomes, and small enigmatic genomes across a large radiation of phyla.</title>
        <authorList>
            <person name="Brown C.T."/>
            <person name="Hug L.A."/>
            <person name="Thomas B.C."/>
            <person name="Sharon I."/>
            <person name="Castelle C.J."/>
            <person name="Singh A."/>
            <person name="Wilkins M.J."/>
            <person name="Williams K.H."/>
            <person name="Banfield J.F."/>
        </authorList>
    </citation>
    <scope>NUCLEOTIDE SEQUENCE [LARGE SCALE GENOMIC DNA]</scope>
</reference>
<keyword evidence="1" id="KW-0472">Membrane</keyword>
<comment type="caution">
    <text evidence="2">The sequence shown here is derived from an EMBL/GenBank/DDBJ whole genome shotgun (WGS) entry which is preliminary data.</text>
</comment>
<feature type="transmembrane region" description="Helical" evidence="1">
    <location>
        <begin position="175"/>
        <end position="196"/>
    </location>
</feature>
<dbReference type="Proteomes" id="UP000034544">
    <property type="component" value="Unassembled WGS sequence"/>
</dbReference>
<organism evidence="2 3">
    <name type="scientific">candidate division WWE3 bacterium GW2011_GWE1_41_27</name>
    <dbReference type="NCBI Taxonomy" id="1619131"/>
    <lineage>
        <taxon>Bacteria</taxon>
        <taxon>Katanobacteria</taxon>
    </lineage>
</organism>
<keyword evidence="1" id="KW-0812">Transmembrane</keyword>
<evidence type="ECO:0000256" key="1">
    <source>
        <dbReference type="SAM" id="Phobius"/>
    </source>
</evidence>